<evidence type="ECO:0000313" key="2">
    <source>
        <dbReference type="Proteomes" id="UP000031829"/>
    </source>
</evidence>
<dbReference type="AlphaFoldDB" id="A0A0B6AWI8"/>
<organism evidence="1 2">
    <name type="scientific">Priestia megaterium (strain ATCC 14581 / DSM 32 / CCUG 1817 / JCM 2506 / NBRC 15308 / NCIMB 9376 / NCTC 10342 / NRRL B-14308 / VKM B-512 / Ford 19)</name>
    <name type="common">Bacillus megaterium</name>
    <dbReference type="NCBI Taxonomy" id="1348623"/>
    <lineage>
        <taxon>Bacteria</taxon>
        <taxon>Bacillati</taxon>
        <taxon>Bacillota</taxon>
        <taxon>Bacilli</taxon>
        <taxon>Bacillales</taxon>
        <taxon>Bacillaceae</taxon>
        <taxon>Priestia</taxon>
    </lineage>
</organism>
<proteinExistence type="predicted"/>
<name>A0A0B6AWI8_PRIM2</name>
<dbReference type="KEGG" id="bmeg:BG04_41"/>
<dbReference type="EMBL" id="CP009920">
    <property type="protein sequence ID" value="AJI24244.1"/>
    <property type="molecule type" value="Genomic_DNA"/>
</dbReference>
<accession>A0A0B6AWI8</accession>
<gene>
    <name evidence="1" type="ORF">BG04_41</name>
</gene>
<dbReference type="GeneID" id="93643566"/>
<reference evidence="1 2" key="1">
    <citation type="journal article" date="2015" name="Genome Announc.">
        <title>Complete genome sequences for 35 biothreat assay-relevant bacillus species.</title>
        <authorList>
            <person name="Johnson S.L."/>
            <person name="Daligault H.E."/>
            <person name="Davenport K.W."/>
            <person name="Jaissle J."/>
            <person name="Frey K.G."/>
            <person name="Ladner J.T."/>
            <person name="Broomall S.M."/>
            <person name="Bishop-Lilly K.A."/>
            <person name="Bruce D.C."/>
            <person name="Gibbons H.S."/>
            <person name="Coyne S.R."/>
            <person name="Lo C.C."/>
            <person name="Meincke L."/>
            <person name="Munk A.C."/>
            <person name="Koroleva G.I."/>
            <person name="Rosenzweig C.N."/>
            <person name="Palacios G.F."/>
            <person name="Redden C.L."/>
            <person name="Minogue T.D."/>
            <person name="Chain P.S."/>
        </authorList>
    </citation>
    <scope>NUCLEOTIDE SEQUENCE [LARGE SCALE GENOMIC DNA]</scope>
    <source>
        <strain evidence="2">ATCC 14581 / DSM 32 / JCM 2506 / NBRC 15308 / NCIMB 9376 / NCTC 10342 / NRRL B-14308 / VKM B-512</strain>
    </source>
</reference>
<dbReference type="Proteomes" id="UP000031829">
    <property type="component" value="Chromosome"/>
</dbReference>
<dbReference type="RefSeq" id="WP_016764778.1">
    <property type="nucleotide sequence ID" value="NZ_CP009920.1"/>
</dbReference>
<sequence>MLIFLGIFLLCVAVCLVEIPYLKKVKSKREKRIFWSLFTVSMLIVSLKYGGVEIPNPGDGIAFLLKPFSDFLFSLLK</sequence>
<protein>
    <submittedName>
        <fullName evidence="1">Uncharacterized protein</fullName>
    </submittedName>
</protein>
<evidence type="ECO:0000313" key="1">
    <source>
        <dbReference type="EMBL" id="AJI24244.1"/>
    </source>
</evidence>
<dbReference type="HOGENOM" id="CLU_194269_0_2_9"/>